<name>A0AAF5Q3G2_WUCBA</name>
<proteinExistence type="predicted"/>
<protein>
    <submittedName>
        <fullName evidence="2">Uncharacterized protein</fullName>
    </submittedName>
</protein>
<sequence>METDELVVDGPTVRKLCDWINMWKERLRKSRNNKKVSRRYKMHVLEIASNEKRNGLQLKCKLQGDTHSRKELCAALGISVPIPVLLWLNSTTVIYGHVSISFSFTLGKIAM</sequence>
<accession>A0AAF5Q3G2</accession>
<reference evidence="1" key="1">
    <citation type="submission" date="2015-03" db="EMBL/GenBank/DDBJ databases">
        <title>Wuchereria bancrofti Genome Sequencing Papua New Guinea Strain.</title>
        <authorList>
            <person name="Small S.T."/>
            <person name="Serre D."/>
            <person name="Zimmerman P.A."/>
        </authorList>
    </citation>
    <scope>NUCLEOTIDE SEQUENCE [LARGE SCALE GENOMIC DNA]</scope>
    <source>
        <strain evidence="1">pt0022</strain>
    </source>
</reference>
<evidence type="ECO:0000313" key="2">
    <source>
        <dbReference type="WBParaSite" id="mrna-Wban_09546"/>
    </source>
</evidence>
<dbReference type="Proteomes" id="UP000093561">
    <property type="component" value="Unassembled WGS sequence"/>
</dbReference>
<dbReference type="WBParaSite" id="mrna-Wban_09546">
    <property type="protein sequence ID" value="mrna-Wban_09546"/>
    <property type="gene ID" value="Wban_09546"/>
</dbReference>
<reference evidence="1" key="2">
    <citation type="journal article" date="2016" name="Mol. Ecol.">
        <title>Population genomics of the filarial nematode parasite Wuchereria bancrofti from mosquitoes.</title>
        <authorList>
            <person name="Small S.T."/>
            <person name="Reimer L.J."/>
            <person name="Tisch D.J."/>
            <person name="King C.L."/>
            <person name="Christensen B.M."/>
            <person name="Siba P.M."/>
            <person name="Kazura J.W."/>
            <person name="Serre D."/>
            <person name="Zimmerman P.A."/>
        </authorList>
    </citation>
    <scope>NUCLEOTIDE SEQUENCE</scope>
    <source>
        <strain evidence="1">pt0022</strain>
    </source>
</reference>
<evidence type="ECO:0000313" key="1">
    <source>
        <dbReference type="Proteomes" id="UP000093561"/>
    </source>
</evidence>
<organism evidence="1 2">
    <name type="scientific">Wuchereria bancrofti</name>
    <dbReference type="NCBI Taxonomy" id="6293"/>
    <lineage>
        <taxon>Eukaryota</taxon>
        <taxon>Metazoa</taxon>
        <taxon>Ecdysozoa</taxon>
        <taxon>Nematoda</taxon>
        <taxon>Chromadorea</taxon>
        <taxon>Rhabditida</taxon>
        <taxon>Spirurina</taxon>
        <taxon>Spiruromorpha</taxon>
        <taxon>Filarioidea</taxon>
        <taxon>Onchocercidae</taxon>
        <taxon>Wuchereria</taxon>
    </lineage>
</organism>
<reference evidence="2" key="3">
    <citation type="submission" date="2024-02" db="UniProtKB">
        <authorList>
            <consortium name="WormBaseParasite"/>
        </authorList>
    </citation>
    <scope>IDENTIFICATION</scope>
    <source>
        <strain evidence="2">pt0022</strain>
    </source>
</reference>
<dbReference type="AlphaFoldDB" id="A0AAF5Q3G2"/>